<organism evidence="1">
    <name type="scientific">Rhipicephalus microplus</name>
    <name type="common">Cattle tick</name>
    <name type="synonym">Boophilus microplus</name>
    <dbReference type="NCBI Taxonomy" id="6941"/>
    <lineage>
        <taxon>Eukaryota</taxon>
        <taxon>Metazoa</taxon>
        <taxon>Ecdysozoa</taxon>
        <taxon>Arthropoda</taxon>
        <taxon>Chelicerata</taxon>
        <taxon>Arachnida</taxon>
        <taxon>Acari</taxon>
        <taxon>Parasitiformes</taxon>
        <taxon>Ixodida</taxon>
        <taxon>Ixodoidea</taxon>
        <taxon>Ixodidae</taxon>
        <taxon>Rhipicephalinae</taxon>
        <taxon>Rhipicephalus</taxon>
        <taxon>Boophilus</taxon>
    </lineage>
</organism>
<dbReference type="AlphaFoldDB" id="A0A6G5AFJ6"/>
<evidence type="ECO:0000313" key="1">
    <source>
        <dbReference type="EMBL" id="NIE49765.1"/>
    </source>
</evidence>
<keyword evidence="1" id="KW-0255">Endonuclease</keyword>
<reference evidence="1" key="1">
    <citation type="submission" date="2020-03" db="EMBL/GenBank/DDBJ databases">
        <title>A transcriptome and proteome of the tick Rhipicephalus microplus shaped by the genetic composition of its hosts and developmental stage.</title>
        <authorList>
            <person name="Garcia G.R."/>
            <person name="Ribeiro J.M.C."/>
            <person name="Maruyama S.R."/>
            <person name="Gardinasse L.G."/>
            <person name="Nelson K."/>
            <person name="Ferreira B.R."/>
            <person name="Andrade T.G."/>
            <person name="Santos I.K.F.M."/>
        </authorList>
    </citation>
    <scope>NUCLEOTIDE SEQUENCE</scope>
    <source>
        <strain evidence="1">NSGR</strain>
        <tissue evidence="1">Salivary glands</tissue>
    </source>
</reference>
<name>A0A6G5AFJ6_RHIMP</name>
<keyword evidence="1" id="KW-0378">Hydrolase</keyword>
<dbReference type="GO" id="GO:0004519">
    <property type="term" value="F:endonuclease activity"/>
    <property type="evidence" value="ECO:0007669"/>
    <property type="project" value="UniProtKB-KW"/>
</dbReference>
<sequence length="113" mass="13387">MHVNYLCEKLSSVTGVLSRCRSLLPTKAKVQIYNALFHAHLNYCALVWSTTTITNIRKILMLQKKIIRYIDNIDYYSSTREAFPKYNIIRIDNLYTFVYYILRDMLLNPSRTI</sequence>
<dbReference type="EMBL" id="GIKN01007492">
    <property type="protein sequence ID" value="NIE49765.1"/>
    <property type="molecule type" value="Transcribed_RNA"/>
</dbReference>
<accession>A0A6G5AFJ6</accession>
<protein>
    <submittedName>
        <fullName evidence="1">Putative endonuclease/reverse transcript</fullName>
    </submittedName>
</protein>
<proteinExistence type="predicted"/>
<keyword evidence="1" id="KW-0540">Nuclease</keyword>